<proteinExistence type="predicted"/>
<evidence type="ECO:0000313" key="3">
    <source>
        <dbReference type="Proteomes" id="UP000015354"/>
    </source>
</evidence>
<sequence length="276" mass="31792">MQRRWVALSGKLLPQQRLSAPLRSGSTAAPPEPPLYAGSGSSYYCKGPESERGQQRRLIHPGKRTLEAHEREVRCGTRVHVVNMETPPISREQAERWKLDRLIYKRPMHFRPSKPHPVLLLPAEQRIYSLGPEMDQLDRVYRQKGLFTPSEVAHVFIPIVPSFFVEMRHVVECIPPDVLLVIDRHIPRARFSTIFEHYPMLFKFHRRKYQRSAVKLNDDMWFIQAHPDFQKANVRHREHNADYLSSVGGGAVVTPAAPRRREQHAPHACGGSGVDR</sequence>
<gene>
    <name evidence="2" type="ORF">STCU_12202</name>
</gene>
<feature type="region of interest" description="Disordered" evidence="1">
    <location>
        <begin position="18"/>
        <end position="41"/>
    </location>
</feature>
<protein>
    <submittedName>
        <fullName evidence="2">Uncharacterized protein</fullName>
    </submittedName>
</protein>
<keyword evidence="3" id="KW-1185">Reference proteome</keyword>
<evidence type="ECO:0000256" key="1">
    <source>
        <dbReference type="SAM" id="MobiDB-lite"/>
    </source>
</evidence>
<accession>S9UKR1</accession>
<feature type="region of interest" description="Disordered" evidence="1">
    <location>
        <begin position="257"/>
        <end position="276"/>
    </location>
</feature>
<organism evidence="2 3">
    <name type="scientific">Strigomonas culicis</name>
    <dbReference type="NCBI Taxonomy" id="28005"/>
    <lineage>
        <taxon>Eukaryota</taxon>
        <taxon>Discoba</taxon>
        <taxon>Euglenozoa</taxon>
        <taxon>Kinetoplastea</taxon>
        <taxon>Metakinetoplastina</taxon>
        <taxon>Trypanosomatida</taxon>
        <taxon>Trypanosomatidae</taxon>
        <taxon>Strigomonadinae</taxon>
        <taxon>Strigomonas</taxon>
    </lineage>
</organism>
<dbReference type="OrthoDB" id="242583at2759"/>
<evidence type="ECO:0000313" key="2">
    <source>
        <dbReference type="EMBL" id="EPY15251.1"/>
    </source>
</evidence>
<dbReference type="AlphaFoldDB" id="S9UKR1"/>
<name>S9UKR1_9TRYP</name>
<dbReference type="EMBL" id="ATMH01012340">
    <property type="protein sequence ID" value="EPY15251.1"/>
    <property type="molecule type" value="Genomic_DNA"/>
</dbReference>
<reference evidence="2 3" key="1">
    <citation type="journal article" date="2013" name="PLoS ONE">
        <title>Predicting the Proteins of Angomonas deanei, Strigomonas culicis and Their Respective Endosymbionts Reveals New Aspects of the Trypanosomatidae Family.</title>
        <authorList>
            <person name="Motta M.C."/>
            <person name="Martins A.C."/>
            <person name="de Souza S.S."/>
            <person name="Catta-Preta C.M."/>
            <person name="Silva R."/>
            <person name="Klein C.C."/>
            <person name="de Almeida L.G."/>
            <person name="de Lima Cunha O."/>
            <person name="Ciapina L.P."/>
            <person name="Brocchi M."/>
            <person name="Colabardini A.C."/>
            <person name="de Araujo Lima B."/>
            <person name="Machado C.R."/>
            <person name="de Almeida Soares C.M."/>
            <person name="Probst C.M."/>
            <person name="de Menezes C.B."/>
            <person name="Thompson C.E."/>
            <person name="Bartholomeu D.C."/>
            <person name="Gradia D.F."/>
            <person name="Pavoni D.P."/>
            <person name="Grisard E.C."/>
            <person name="Fantinatti-Garboggini F."/>
            <person name="Marchini F.K."/>
            <person name="Rodrigues-Luiz G.F."/>
            <person name="Wagner G."/>
            <person name="Goldman G.H."/>
            <person name="Fietto J.L."/>
            <person name="Elias M.C."/>
            <person name="Goldman M.H."/>
            <person name="Sagot M.F."/>
            <person name="Pereira M."/>
            <person name="Stoco P.H."/>
            <person name="de Mendonca-Neto R.P."/>
            <person name="Teixeira S.M."/>
            <person name="Maciel T.E."/>
            <person name="de Oliveira Mendes T.A."/>
            <person name="Urmenyi T.P."/>
            <person name="de Souza W."/>
            <person name="Schenkman S."/>
            <person name="de Vasconcelos A.T."/>
        </authorList>
    </citation>
    <scope>NUCLEOTIDE SEQUENCE [LARGE SCALE GENOMIC DNA]</scope>
</reference>
<comment type="caution">
    <text evidence="2">The sequence shown here is derived from an EMBL/GenBank/DDBJ whole genome shotgun (WGS) entry which is preliminary data.</text>
</comment>
<dbReference type="Proteomes" id="UP000015354">
    <property type="component" value="Unassembled WGS sequence"/>
</dbReference>